<sequence>MNSGDFIHVENQLVASTMDVHKHLFGIIISRDGSDLGVLAIRTQGDPSNESIVLLDSMGGVNQSIFSVRNARHDLSVKLNSMFWINVRKLRLRRLNNSLQPESLDAGQTPSVSTVVSPMEVSRYRRVSSMTDQTEHGHLSIRYSFSRNDGSDQPMGREYNLRLEGPESEIYFIPRQLLKNDRVICTDLLMDTDLRFDNLIDDECEIGHVGNQDIVAANNMQYSHVVSHHSTNYASTSLTSGIRRDPVLSGVYQFRIHRQLDYQVSNLYP</sequence>
<evidence type="ECO:0000313" key="1">
    <source>
        <dbReference type="EMBL" id="RKP18863.1"/>
    </source>
</evidence>
<accession>A0A4P9YH34</accession>
<dbReference type="EMBL" id="ML005348">
    <property type="protein sequence ID" value="RKP18863.1"/>
    <property type="molecule type" value="Genomic_DNA"/>
</dbReference>
<gene>
    <name evidence="1" type="ORF">ROZALSC1DRAFT_22813</name>
</gene>
<dbReference type="Proteomes" id="UP000281549">
    <property type="component" value="Unassembled WGS sequence"/>
</dbReference>
<name>A0A4P9YH34_ROZAC</name>
<evidence type="ECO:0000313" key="2">
    <source>
        <dbReference type="Proteomes" id="UP000281549"/>
    </source>
</evidence>
<proteinExistence type="predicted"/>
<reference evidence="2" key="1">
    <citation type="journal article" date="2018" name="Nat. Microbiol.">
        <title>Leveraging single-cell genomics to expand the fungal tree of life.</title>
        <authorList>
            <person name="Ahrendt S.R."/>
            <person name="Quandt C.A."/>
            <person name="Ciobanu D."/>
            <person name="Clum A."/>
            <person name="Salamov A."/>
            <person name="Andreopoulos B."/>
            <person name="Cheng J.F."/>
            <person name="Woyke T."/>
            <person name="Pelin A."/>
            <person name="Henrissat B."/>
            <person name="Reynolds N.K."/>
            <person name="Benny G.L."/>
            <person name="Smith M.E."/>
            <person name="James T.Y."/>
            <person name="Grigoriev I.V."/>
        </authorList>
    </citation>
    <scope>NUCLEOTIDE SEQUENCE [LARGE SCALE GENOMIC DNA]</scope>
    <source>
        <strain evidence="2">CSF55</strain>
    </source>
</reference>
<protein>
    <submittedName>
        <fullName evidence="1">Uncharacterized protein</fullName>
    </submittedName>
</protein>
<organism evidence="1 2">
    <name type="scientific">Rozella allomycis (strain CSF55)</name>
    <dbReference type="NCBI Taxonomy" id="988480"/>
    <lineage>
        <taxon>Eukaryota</taxon>
        <taxon>Fungi</taxon>
        <taxon>Fungi incertae sedis</taxon>
        <taxon>Cryptomycota</taxon>
        <taxon>Cryptomycota incertae sedis</taxon>
        <taxon>Rozella</taxon>
    </lineage>
</organism>
<dbReference type="AlphaFoldDB" id="A0A4P9YH34"/>